<proteinExistence type="predicted"/>
<comment type="caution">
    <text evidence="1">The sequence shown here is derived from an EMBL/GenBank/DDBJ whole genome shotgun (WGS) entry which is preliminary data.</text>
</comment>
<reference evidence="1 2" key="1">
    <citation type="journal article" date="2021" name="Nat. Commun.">
        <title>Genetic determinants of endophytism in the Arabidopsis root mycobiome.</title>
        <authorList>
            <person name="Mesny F."/>
            <person name="Miyauchi S."/>
            <person name="Thiergart T."/>
            <person name="Pickel B."/>
            <person name="Atanasova L."/>
            <person name="Karlsson M."/>
            <person name="Huettel B."/>
            <person name="Barry K.W."/>
            <person name="Haridas S."/>
            <person name="Chen C."/>
            <person name="Bauer D."/>
            <person name="Andreopoulos W."/>
            <person name="Pangilinan J."/>
            <person name="LaButti K."/>
            <person name="Riley R."/>
            <person name="Lipzen A."/>
            <person name="Clum A."/>
            <person name="Drula E."/>
            <person name="Henrissat B."/>
            <person name="Kohler A."/>
            <person name="Grigoriev I.V."/>
            <person name="Martin F.M."/>
            <person name="Hacquard S."/>
        </authorList>
    </citation>
    <scope>NUCLEOTIDE SEQUENCE [LARGE SCALE GENOMIC DNA]</scope>
    <source>
        <strain evidence="1 2">MPI-SDFR-AT-0079</strain>
    </source>
</reference>
<sequence length="359" mass="38594">MGGPSDLQIAQPLTLKCGLTLPNRLVKAAMAEQMAGPNQLPDERMLTLYKHWAQGGWGLIITGHVHIDDAHLGAPADPALSPSLPSDTLITAYSALARASQTTNPQSASPPKRNQPGHTPTIIQLNHPGRQSPRGAGTRSLLTPALAPSAVPLSLGPGLLARALRVLAFGTPKAMSVAEIEGVVGQFARAARREGEVGEWVEQVRAVVEEGVDFVEVSGGSYEDPKMIWGNDGPDGAQEEKSDRTKAREAFFLEFARLIRKEFPDVPLMVTGGFSSRGGMERAVVDGDCDLIGLARPAVLNPLLPNNLVLNSEVKDQDARVYRRKHKTPWFAKFLGLPVIGAGMDSQFYVNKIHEMAKA</sequence>
<keyword evidence="2" id="KW-1185">Reference proteome</keyword>
<evidence type="ECO:0000313" key="2">
    <source>
        <dbReference type="Proteomes" id="UP000724584"/>
    </source>
</evidence>
<protein>
    <submittedName>
        <fullName evidence="1">NADPH dehydrogenase</fullName>
    </submittedName>
</protein>
<organism evidence="1 2">
    <name type="scientific">Chaetomium tenue</name>
    <dbReference type="NCBI Taxonomy" id="1854479"/>
    <lineage>
        <taxon>Eukaryota</taxon>
        <taxon>Fungi</taxon>
        <taxon>Dikarya</taxon>
        <taxon>Ascomycota</taxon>
        <taxon>Pezizomycotina</taxon>
        <taxon>Sordariomycetes</taxon>
        <taxon>Sordariomycetidae</taxon>
        <taxon>Sordariales</taxon>
        <taxon>Chaetomiaceae</taxon>
        <taxon>Chaetomium</taxon>
    </lineage>
</organism>
<dbReference type="EMBL" id="JAGIZQ010000002">
    <property type="protein sequence ID" value="KAH6641316.1"/>
    <property type="molecule type" value="Genomic_DNA"/>
</dbReference>
<accession>A0ACB7PLS0</accession>
<gene>
    <name evidence="1" type="ORF">F5144DRAFT_642334</name>
</gene>
<evidence type="ECO:0000313" key="1">
    <source>
        <dbReference type="EMBL" id="KAH6641316.1"/>
    </source>
</evidence>
<name>A0ACB7PLS0_9PEZI</name>
<dbReference type="Proteomes" id="UP000724584">
    <property type="component" value="Unassembled WGS sequence"/>
</dbReference>